<dbReference type="SUPFAM" id="SSF52540">
    <property type="entry name" value="P-loop containing nucleoside triphosphate hydrolases"/>
    <property type="match status" value="1"/>
</dbReference>
<keyword evidence="2" id="KW-0547">Nucleotide-binding</keyword>
<gene>
    <name evidence="4" type="ORF">S01H1_04021</name>
</gene>
<keyword evidence="1" id="KW-0235">DNA replication</keyword>
<evidence type="ECO:0000256" key="1">
    <source>
        <dbReference type="ARBA" id="ARBA00022705"/>
    </source>
</evidence>
<dbReference type="Gene3D" id="3.40.50.300">
    <property type="entry name" value="P-loop containing nucleotide triphosphate hydrolases"/>
    <property type="match status" value="1"/>
</dbReference>
<dbReference type="EMBL" id="BARS01002145">
    <property type="protein sequence ID" value="GAF81870.1"/>
    <property type="molecule type" value="Genomic_DNA"/>
</dbReference>
<evidence type="ECO:0000313" key="4">
    <source>
        <dbReference type="EMBL" id="GAF81870.1"/>
    </source>
</evidence>
<dbReference type="InterPro" id="IPR027417">
    <property type="entry name" value="P-loop_NTPase"/>
</dbReference>
<dbReference type="GO" id="GO:0006261">
    <property type="term" value="P:DNA-templated DNA replication"/>
    <property type="evidence" value="ECO:0007669"/>
    <property type="project" value="TreeGrafter"/>
</dbReference>
<dbReference type="GO" id="GO:0006281">
    <property type="term" value="P:DNA repair"/>
    <property type="evidence" value="ECO:0007669"/>
    <property type="project" value="TreeGrafter"/>
</dbReference>
<dbReference type="GO" id="GO:0005524">
    <property type="term" value="F:ATP binding"/>
    <property type="evidence" value="ECO:0007669"/>
    <property type="project" value="UniProtKB-KW"/>
</dbReference>
<dbReference type="CDD" id="cd00009">
    <property type="entry name" value="AAA"/>
    <property type="match status" value="1"/>
</dbReference>
<dbReference type="PANTHER" id="PTHR11669:SF20">
    <property type="entry name" value="REPLICATION FACTOR C SUBUNIT 4"/>
    <property type="match status" value="1"/>
</dbReference>
<evidence type="ECO:0008006" key="5">
    <source>
        <dbReference type="Google" id="ProtNLM"/>
    </source>
</evidence>
<dbReference type="InterPro" id="IPR050238">
    <property type="entry name" value="DNA_Rep/Repair_Clamp_Loader"/>
</dbReference>
<protein>
    <recommendedName>
        <fullName evidence="5">AAA+ ATPase domain-containing protein</fullName>
    </recommendedName>
</protein>
<comment type="caution">
    <text evidence="4">The sequence shown here is derived from an EMBL/GenBank/DDBJ whole genome shotgun (WGS) entry which is preliminary data.</text>
</comment>
<reference evidence="4" key="1">
    <citation type="journal article" date="2014" name="Front. Microbiol.">
        <title>High frequency of phylogenetically diverse reductive dehalogenase-homologous genes in deep subseafloor sedimentary metagenomes.</title>
        <authorList>
            <person name="Kawai M."/>
            <person name="Futagami T."/>
            <person name="Toyoda A."/>
            <person name="Takaki Y."/>
            <person name="Nishi S."/>
            <person name="Hori S."/>
            <person name="Arai W."/>
            <person name="Tsubouchi T."/>
            <person name="Morono Y."/>
            <person name="Uchiyama I."/>
            <person name="Ito T."/>
            <person name="Fujiyama A."/>
            <person name="Inagaki F."/>
            <person name="Takami H."/>
        </authorList>
    </citation>
    <scope>NUCLEOTIDE SEQUENCE</scope>
    <source>
        <strain evidence="4">Expedition CK06-06</strain>
    </source>
</reference>
<evidence type="ECO:0000256" key="3">
    <source>
        <dbReference type="ARBA" id="ARBA00022840"/>
    </source>
</evidence>
<name>X0U0B7_9ZZZZ</name>
<sequence>MQKWLVCLTMQIHESIVKRMNNYVDTNRIPNILVHGPSGGGKRTLLSRYIAYIYKDNRAKIAEHVRYVECSQGKGIKFIREELKFFAKTNVNSDEGIGCKCVVLLNADKLTVDAQSALRRCLELFTHTTRFFMVVQNKSGILRPILSRFCIIYIPLPVVDGAPTNLITWKLHQAFQTKGRAQLGCAKHRQSREKLFEEALAKAVPKLKCHTLLSTASALYERGFTGLDIIDLVTRQSAASRSPKHYSILLALHKMRFEVRNETLFLAFGLHCVYLRSEEALENVGSM</sequence>
<organism evidence="4">
    <name type="scientific">marine sediment metagenome</name>
    <dbReference type="NCBI Taxonomy" id="412755"/>
    <lineage>
        <taxon>unclassified sequences</taxon>
        <taxon>metagenomes</taxon>
        <taxon>ecological metagenomes</taxon>
    </lineage>
</organism>
<evidence type="ECO:0000256" key="2">
    <source>
        <dbReference type="ARBA" id="ARBA00022741"/>
    </source>
</evidence>
<dbReference type="GO" id="GO:0003689">
    <property type="term" value="F:DNA clamp loader activity"/>
    <property type="evidence" value="ECO:0007669"/>
    <property type="project" value="TreeGrafter"/>
</dbReference>
<dbReference type="GO" id="GO:0005663">
    <property type="term" value="C:DNA replication factor C complex"/>
    <property type="evidence" value="ECO:0007669"/>
    <property type="project" value="TreeGrafter"/>
</dbReference>
<keyword evidence="3" id="KW-0067">ATP-binding</keyword>
<proteinExistence type="predicted"/>
<dbReference type="PANTHER" id="PTHR11669">
    <property type="entry name" value="REPLICATION FACTOR C / DNA POLYMERASE III GAMMA-TAU SUBUNIT"/>
    <property type="match status" value="1"/>
</dbReference>
<accession>X0U0B7</accession>
<dbReference type="AlphaFoldDB" id="X0U0B7"/>